<evidence type="ECO:0000256" key="1">
    <source>
        <dbReference type="SAM" id="Phobius"/>
    </source>
</evidence>
<evidence type="ECO:0000313" key="2">
    <source>
        <dbReference type="Ensembl" id="ENSECRP00000008031.1"/>
    </source>
</evidence>
<proteinExistence type="predicted"/>
<keyword evidence="1" id="KW-0472">Membrane</keyword>
<sequence length="159" mass="18412">LPSVCQLQRCAGEYNKVLSFHIIPYDAKTQSKWIVVIRRESFTVSPHTRVYSRCFKKVDFYKPGRKCDTQGDKILEDHDYASAPDPVIVLLDENMSLIEEILRRSSLLHPSDPLLLFFRRHLFTLKLTKSVFVLQLLSTFFLIFHLSLHLSLQSASGMI</sequence>
<protein>
    <submittedName>
        <fullName evidence="2">Uncharacterized protein</fullName>
    </submittedName>
</protein>
<dbReference type="AlphaFoldDB" id="A0A8C4RUZ6"/>
<reference evidence="2" key="1">
    <citation type="submission" date="2021-06" db="EMBL/GenBank/DDBJ databases">
        <authorList>
            <consortium name="Wellcome Sanger Institute Data Sharing"/>
        </authorList>
    </citation>
    <scope>NUCLEOTIDE SEQUENCE [LARGE SCALE GENOMIC DNA]</scope>
</reference>
<evidence type="ECO:0000313" key="3">
    <source>
        <dbReference type="Proteomes" id="UP000694620"/>
    </source>
</evidence>
<organism evidence="2 3">
    <name type="scientific">Erpetoichthys calabaricus</name>
    <name type="common">Rope fish</name>
    <name type="synonym">Calamoichthys calabaricus</name>
    <dbReference type="NCBI Taxonomy" id="27687"/>
    <lineage>
        <taxon>Eukaryota</taxon>
        <taxon>Metazoa</taxon>
        <taxon>Chordata</taxon>
        <taxon>Craniata</taxon>
        <taxon>Vertebrata</taxon>
        <taxon>Euteleostomi</taxon>
        <taxon>Actinopterygii</taxon>
        <taxon>Polypteriformes</taxon>
        <taxon>Polypteridae</taxon>
        <taxon>Erpetoichthys</taxon>
    </lineage>
</organism>
<keyword evidence="1" id="KW-0812">Transmembrane</keyword>
<accession>A0A8C4RUZ6</accession>
<keyword evidence="3" id="KW-1185">Reference proteome</keyword>
<dbReference type="Proteomes" id="UP000694620">
    <property type="component" value="Chromosome 5"/>
</dbReference>
<keyword evidence="1" id="KW-1133">Transmembrane helix</keyword>
<reference evidence="2" key="3">
    <citation type="submission" date="2025-09" db="UniProtKB">
        <authorList>
            <consortium name="Ensembl"/>
        </authorList>
    </citation>
    <scope>IDENTIFICATION</scope>
</reference>
<dbReference type="Ensembl" id="ENSECRT00000008159.1">
    <property type="protein sequence ID" value="ENSECRP00000008031.1"/>
    <property type="gene ID" value="ENSECRG00000005352.1"/>
</dbReference>
<dbReference type="GeneTree" id="ENSGT00990000207143"/>
<feature type="transmembrane region" description="Helical" evidence="1">
    <location>
        <begin position="127"/>
        <end position="148"/>
    </location>
</feature>
<reference evidence="2" key="2">
    <citation type="submission" date="2025-08" db="UniProtKB">
        <authorList>
            <consortium name="Ensembl"/>
        </authorList>
    </citation>
    <scope>IDENTIFICATION</scope>
</reference>
<name>A0A8C4RUZ6_ERPCA</name>